<gene>
    <name evidence="3" type="primary">E10</name>
</gene>
<reference evidence="3" key="5">
    <citation type="submission" date="2019-08" db="EMBL/GenBank/DDBJ databases">
        <title>Annotated Complete DNA Sequences of Six EEHV1A Genomes from Lethal HD Cases in Young Asian Elephants from India.</title>
        <authorList>
            <person name="Krishnankutty S.P."/>
            <person name="Zachariah A."/>
            <person name="Maheswari U."/>
            <person name="Heaggans S.Y."/>
            <person name="Muraleedharan M."/>
            <person name="Velayutham D."/>
            <person name="Santhosh S."/>
            <person name="Hayward G.S."/>
        </authorList>
    </citation>
    <scope>NUCLEOTIDE SEQUENCE</scope>
    <source>
        <strain evidence="3">IP43 Chellama Vandalur</strain>
    </source>
</reference>
<accession>A0A866VTB3</accession>
<sequence>MDKLLSMKPLFGNVFWMFESVIEDFYKGNVSGRVHGLQHYVAFSGLGAYIHADKTVTSILLLILSLLVLSCLGQLYYKKKRNVTMLDLLLCMYGLYFSSYSGTEYCGDETVNVHCRTVNDVLASVLLMFCIVAMGLTLWMKLSRVPGERKGICIKCVRTLSRRWIPVMLTVMGQLDWNLFRTISIDERGYHLYIVKETTLLMLFLLLFFVLSDMADNLGFLHVSGFAIYFYFTVFVFYLKHTTITFYVNHNQLIYSDSCFLLPLVLYPVTRLLMLIK</sequence>
<name>A0A866VTB3_ELHV1</name>
<reference evidence="2" key="6">
    <citation type="submission" date="2019-08" db="EMBL/GenBank/DDBJ databases">
        <title>Annotated Complete DNA Sequences of Six EEHV1A Genomes from Lethal HD cases in Young Asian Elephants from India.</title>
        <authorList>
            <person name="Krishnankutty S.P."/>
            <person name="Zachariah A."/>
            <person name="Maheswari U."/>
            <person name="Heaggans S.Y."/>
            <person name="Muraleedharan M."/>
            <person name="Velayutham D."/>
            <person name="Santhosh S."/>
            <person name="Hayward G.S."/>
        </authorList>
    </citation>
    <scope>NUCLEOTIDE SEQUENCE</scope>
    <source>
        <strain evidence="2">IP91 Thirunelli1</strain>
    </source>
</reference>
<reference evidence="3" key="7">
    <citation type="journal article" name="PLoS ONE">
        <title>Extended genotypic evaluation and comparison of twenty-two cases of lethal EEHV1 hemorrhagic disease in wild and captive Asian elephants in India.</title>
        <authorList>
            <person name="Zachariah A."/>
            <person name="Sajesh P.K."/>
            <person name="Santhosh S."/>
            <person name="Bathrachalam C."/>
            <person name="Megha M."/>
            <person name="Pandiyan J."/>
            <person name="Jishnu M."/>
            <person name="Kobragade R.S."/>
            <person name="Long S.Y."/>
            <person name="Zong J.-C."/>
            <person name="Latimer E.M."/>
            <person name="Heaggans S.Y."/>
            <person name="Hayward G.S."/>
        </authorList>
    </citation>
    <scope>NUCLEOTIDE SEQUENCE</scope>
    <source>
        <strain evidence="3">IP43 Chellama Vandalur</strain>
        <strain evidence="2">IP91 Thirunelli1</strain>
    </source>
</reference>
<reference evidence="3" key="1">
    <citation type="journal article" date="2013" name="Genome Announc.">
        <title>Complete Genome Sequence of Elephant Endotheliotropic Herpesvirus 1A.</title>
        <authorList>
            <person name="Ling P.D."/>
            <person name="Reid J.G."/>
            <person name="Qin X."/>
            <person name="Muzny D.M."/>
            <person name="Gibbs R."/>
            <person name="Petrosino J."/>
            <person name="Peng R."/>
            <person name="Zong J.C."/>
            <person name="Heaggans S.Y."/>
            <person name="Hayward G.S."/>
        </authorList>
    </citation>
    <scope>NUCLEOTIDE SEQUENCE</scope>
    <source>
        <strain evidence="3">IP43 Chellama Vandalur</strain>
        <strain evidence="2">IP91 Thirunelli1</strain>
    </source>
</reference>
<evidence type="ECO:0000256" key="1">
    <source>
        <dbReference type="SAM" id="Phobius"/>
    </source>
</evidence>
<protein>
    <submittedName>
        <fullName evidence="3">Protein E10</fullName>
    </submittedName>
</protein>
<feature type="transmembrane region" description="Helical" evidence="1">
    <location>
        <begin position="192"/>
        <end position="211"/>
    </location>
</feature>
<evidence type="ECO:0000313" key="3">
    <source>
        <dbReference type="EMBL" id="QOE74650.1"/>
    </source>
</evidence>
<keyword evidence="1" id="KW-1133">Transmembrane helix</keyword>
<reference evidence="3" key="2">
    <citation type="journal article" date="2013" name="J. Wildl. Dis.">
        <title>Fatal herpesvirus hemorrhagic disease in wild and orphan asian elephants in southern India.</title>
        <authorList>
            <person name="Zachariah A."/>
            <person name="Zong J.-C."/>
            <person name="Long S.Y."/>
            <person name="Latimer E.M."/>
            <person name="Heaggans S.Y."/>
            <person name="Richman L.K."/>
            <person name="Hayward G.S."/>
        </authorList>
    </citation>
    <scope>NUCLEOTIDE SEQUENCE</scope>
    <source>
        <strain evidence="3">IP43 Chellama Vandalur</strain>
        <strain evidence="2">IP91 Thirunelli1</strain>
    </source>
</reference>
<feature type="transmembrane region" description="Helical" evidence="1">
    <location>
        <begin position="254"/>
        <end position="276"/>
    </location>
</feature>
<feature type="transmembrane region" description="Helical" evidence="1">
    <location>
        <begin position="121"/>
        <end position="142"/>
    </location>
</feature>
<keyword evidence="1" id="KW-0812">Transmembrane</keyword>
<feature type="transmembrane region" description="Helical" evidence="1">
    <location>
        <begin position="56"/>
        <end position="77"/>
    </location>
</feature>
<dbReference type="EMBL" id="MN366291">
    <property type="protein sequence ID" value="QOE74650.1"/>
    <property type="molecule type" value="Genomic_DNA"/>
</dbReference>
<keyword evidence="1" id="KW-0472">Membrane</keyword>
<reference evidence="3" key="4">
    <citation type="journal article" date="2016" name="MSphere">
        <title>Comparison of the Gene Coding Contents and Other Unusual Features of the GC-Rich and AT-Rich Branch Probosciviruses.</title>
        <authorList>
            <person name="Ling P.D."/>
            <person name="Long S.Y."/>
            <person name="Zong J.C."/>
            <person name="Heaggans S.Y."/>
            <person name="Qin X."/>
            <person name="Hayward G.S."/>
        </authorList>
    </citation>
    <scope>NUCLEOTIDE SEQUENCE</scope>
    <source>
        <strain evidence="3">IP43 Chellama Vandalur</strain>
    </source>
</reference>
<proteinExistence type="predicted"/>
<evidence type="ECO:0000313" key="2">
    <source>
        <dbReference type="EMBL" id="QOE74532.1"/>
    </source>
</evidence>
<organism evidence="3">
    <name type="scientific">Elephant endotheliotropic herpesvirus 1A</name>
    <dbReference type="NCBI Taxonomy" id="759753"/>
    <lineage>
        <taxon>Viruses</taxon>
        <taxon>Duplodnaviria</taxon>
        <taxon>Heunggongvirae</taxon>
        <taxon>Peploviricota</taxon>
        <taxon>Herviviricetes</taxon>
        <taxon>Herpesvirales</taxon>
        <taxon>Orthoherpesviridae</taxon>
        <taxon>Betaherpesvirinae</taxon>
        <taxon>Proboscivirus</taxon>
        <taxon>Proboscivirus elephantidbeta1</taxon>
        <taxon>Elephantid herpesvirus 1</taxon>
    </lineage>
</organism>
<reference evidence="2" key="3">
    <citation type="journal article" date="2016" name="MSphere">
        <title>Complete Genome Sequence of Elephant Endotheliotropic Herpesvirus 4, the First Example of a GC-Rich Branch Proboscivirus.</title>
        <authorList>
            <person name="Ling P.D."/>
            <person name="Long S.Y."/>
            <person name="Fuery A."/>
            <person name="Peng R.S."/>
            <person name="Heaggans S.Y."/>
            <person name="Qin X."/>
            <person name="Worley K.C."/>
            <person name="Dugan S."/>
            <person name="Hayward G.S."/>
        </authorList>
    </citation>
    <scope>NUCLEOTIDE SEQUENCE</scope>
    <source>
        <strain evidence="2">IP91 Thirunelli1</strain>
    </source>
</reference>
<dbReference type="EMBL" id="MN366290">
    <property type="protein sequence ID" value="QOE74532.1"/>
    <property type="molecule type" value="Genomic_DNA"/>
</dbReference>
<feature type="transmembrane region" description="Helical" evidence="1">
    <location>
        <begin position="218"/>
        <end position="239"/>
    </location>
</feature>